<sequence>MAAILLRIEYHYPKSSNVDDIRSFYAYQSTEGSDEPEIDIYKFLHPLTGDMRANTTFHRRNIATDRYETAGSIEWYNSASGRITFGSDTYDMRDCRRLKKATSKSRRFPAGGSEYKWKIAEDETHIFCVDSWGKTVATWLPETQTLKIAPKGAAILDRLIVTCTVNLYMWKQGFW</sequence>
<dbReference type="EMBL" id="KV417525">
    <property type="protein sequence ID" value="KZP24631.1"/>
    <property type="molecule type" value="Genomic_DNA"/>
</dbReference>
<protein>
    <recommendedName>
        <fullName evidence="1">DUF6593 domain-containing protein</fullName>
    </recommendedName>
</protein>
<dbReference type="AlphaFoldDB" id="A0A166N4E1"/>
<gene>
    <name evidence="2" type="ORF">FIBSPDRAFT_951032</name>
</gene>
<keyword evidence="3" id="KW-1185">Reference proteome</keyword>
<evidence type="ECO:0000313" key="3">
    <source>
        <dbReference type="Proteomes" id="UP000076532"/>
    </source>
</evidence>
<dbReference type="InterPro" id="IPR046528">
    <property type="entry name" value="DUF6593"/>
</dbReference>
<feature type="domain" description="DUF6593" evidence="1">
    <location>
        <begin position="50"/>
        <end position="164"/>
    </location>
</feature>
<dbReference type="Proteomes" id="UP000076532">
    <property type="component" value="Unassembled WGS sequence"/>
</dbReference>
<dbReference type="OrthoDB" id="3132420at2759"/>
<dbReference type="Pfam" id="PF20236">
    <property type="entry name" value="DUF6593"/>
    <property type="match status" value="1"/>
</dbReference>
<reference evidence="2 3" key="1">
    <citation type="journal article" date="2016" name="Mol. Biol. Evol.">
        <title>Comparative Genomics of Early-Diverging Mushroom-Forming Fungi Provides Insights into the Origins of Lignocellulose Decay Capabilities.</title>
        <authorList>
            <person name="Nagy L.G."/>
            <person name="Riley R."/>
            <person name="Tritt A."/>
            <person name="Adam C."/>
            <person name="Daum C."/>
            <person name="Floudas D."/>
            <person name="Sun H."/>
            <person name="Yadav J.S."/>
            <person name="Pangilinan J."/>
            <person name="Larsson K.H."/>
            <person name="Matsuura K."/>
            <person name="Barry K."/>
            <person name="Labutti K."/>
            <person name="Kuo R."/>
            <person name="Ohm R.A."/>
            <person name="Bhattacharya S.S."/>
            <person name="Shirouzu T."/>
            <person name="Yoshinaga Y."/>
            <person name="Martin F.M."/>
            <person name="Grigoriev I.V."/>
            <person name="Hibbett D.S."/>
        </authorList>
    </citation>
    <scope>NUCLEOTIDE SEQUENCE [LARGE SCALE GENOMIC DNA]</scope>
    <source>
        <strain evidence="2 3">CBS 109695</strain>
    </source>
</reference>
<organism evidence="2 3">
    <name type="scientific">Athelia psychrophila</name>
    <dbReference type="NCBI Taxonomy" id="1759441"/>
    <lineage>
        <taxon>Eukaryota</taxon>
        <taxon>Fungi</taxon>
        <taxon>Dikarya</taxon>
        <taxon>Basidiomycota</taxon>
        <taxon>Agaricomycotina</taxon>
        <taxon>Agaricomycetes</taxon>
        <taxon>Agaricomycetidae</taxon>
        <taxon>Atheliales</taxon>
        <taxon>Atheliaceae</taxon>
        <taxon>Athelia</taxon>
    </lineage>
</organism>
<name>A0A166N4E1_9AGAM</name>
<evidence type="ECO:0000313" key="2">
    <source>
        <dbReference type="EMBL" id="KZP24631.1"/>
    </source>
</evidence>
<accession>A0A166N4E1</accession>
<evidence type="ECO:0000259" key="1">
    <source>
        <dbReference type="Pfam" id="PF20236"/>
    </source>
</evidence>
<proteinExistence type="predicted"/>